<feature type="compositionally biased region" description="Polar residues" evidence="1">
    <location>
        <begin position="1"/>
        <end position="12"/>
    </location>
</feature>
<accession>A0ABR2JD65</accession>
<sequence>MSQNHPPQSSAFRDSRKDPIDKQNAITIVNQVQMLLAPDKRKDAEVSDLVEENKRHVKSWVEMSDYHLGSYSTP</sequence>
<organism evidence="2 3">
    <name type="scientific">Apiospora arundinis</name>
    <dbReference type="NCBI Taxonomy" id="335852"/>
    <lineage>
        <taxon>Eukaryota</taxon>
        <taxon>Fungi</taxon>
        <taxon>Dikarya</taxon>
        <taxon>Ascomycota</taxon>
        <taxon>Pezizomycotina</taxon>
        <taxon>Sordariomycetes</taxon>
        <taxon>Xylariomycetidae</taxon>
        <taxon>Amphisphaeriales</taxon>
        <taxon>Apiosporaceae</taxon>
        <taxon>Apiospora</taxon>
    </lineage>
</organism>
<dbReference type="Proteomes" id="UP001390339">
    <property type="component" value="Unassembled WGS sequence"/>
</dbReference>
<feature type="region of interest" description="Disordered" evidence="1">
    <location>
        <begin position="1"/>
        <end position="23"/>
    </location>
</feature>
<comment type="caution">
    <text evidence="2">The sequence shown here is derived from an EMBL/GenBank/DDBJ whole genome shotgun (WGS) entry which is preliminary data.</text>
</comment>
<name>A0ABR2JD65_9PEZI</name>
<gene>
    <name evidence="2" type="ORF">PGQ11_005711</name>
</gene>
<proteinExistence type="predicted"/>
<evidence type="ECO:0000313" key="2">
    <source>
        <dbReference type="EMBL" id="KAK8875197.1"/>
    </source>
</evidence>
<evidence type="ECO:0000256" key="1">
    <source>
        <dbReference type="SAM" id="MobiDB-lite"/>
    </source>
</evidence>
<reference evidence="2 3" key="1">
    <citation type="journal article" date="2024" name="IMA Fungus">
        <title>Apiospora arundinis, a panoply of carbohydrate-active enzymes and secondary metabolites.</title>
        <authorList>
            <person name="Sorensen T."/>
            <person name="Petersen C."/>
            <person name="Muurmann A.T."/>
            <person name="Christiansen J.V."/>
            <person name="Brundto M.L."/>
            <person name="Overgaard C.K."/>
            <person name="Boysen A.T."/>
            <person name="Wollenberg R.D."/>
            <person name="Larsen T.O."/>
            <person name="Sorensen J.L."/>
            <person name="Nielsen K.L."/>
            <person name="Sondergaard T.E."/>
        </authorList>
    </citation>
    <scope>NUCLEOTIDE SEQUENCE [LARGE SCALE GENOMIC DNA]</scope>
    <source>
        <strain evidence="2 3">AAU 773</strain>
    </source>
</reference>
<keyword evidence="3" id="KW-1185">Reference proteome</keyword>
<evidence type="ECO:0000313" key="3">
    <source>
        <dbReference type="Proteomes" id="UP001390339"/>
    </source>
</evidence>
<dbReference type="EMBL" id="JAPCWZ010000003">
    <property type="protein sequence ID" value="KAK8875197.1"/>
    <property type="molecule type" value="Genomic_DNA"/>
</dbReference>
<protein>
    <submittedName>
        <fullName evidence="2">Uncharacterized protein</fullName>
    </submittedName>
</protein>